<dbReference type="Pfam" id="PF00493">
    <property type="entry name" value="MCM"/>
    <property type="match status" value="2"/>
</dbReference>
<dbReference type="AlphaFoldDB" id="A0A812EZU0"/>
<gene>
    <name evidence="14" type="ORF">NUZ5A_50184</name>
</gene>
<dbReference type="GO" id="GO:0017116">
    <property type="term" value="F:single-stranded DNA helicase activity"/>
    <property type="evidence" value="ECO:0007669"/>
    <property type="project" value="TreeGrafter"/>
</dbReference>
<keyword evidence="5" id="KW-0378">Hydrolase</keyword>
<evidence type="ECO:0000256" key="5">
    <source>
        <dbReference type="ARBA" id="ARBA00022801"/>
    </source>
</evidence>
<dbReference type="SUPFAM" id="SSF55608">
    <property type="entry name" value="Homing endonucleases"/>
    <property type="match status" value="1"/>
</dbReference>
<dbReference type="GO" id="GO:0042555">
    <property type="term" value="C:MCM complex"/>
    <property type="evidence" value="ECO:0007669"/>
    <property type="project" value="TreeGrafter"/>
</dbReference>
<evidence type="ECO:0000256" key="9">
    <source>
        <dbReference type="ARBA" id="ARBA00023000"/>
    </source>
</evidence>
<dbReference type="InterPro" id="IPR036388">
    <property type="entry name" value="WH-like_DNA-bd_sf"/>
</dbReference>
<sequence length="1070" mass="121220">MTLETQTQSALIDQIQNFLASFKDKSGTFHYVEEIDQMMAKQTKYIVVDYNDVVSQKEIEVKFNLEPDAVLYAFSRAIKNILEERFPDYAQKISDDIRVRIANYPIQRSLRQINAEVIGKMTSVSGMVVRASEVKPLAKNMVYKCPEGHLTEIPLERGMMIFTPTKCSHEKCSQRDLRIDPETSKFIDFQIVRLQELPEDLPPGQLPHYVDVTIKQDLVDNARPGDRIILTGIVRIEQEQITGTRVHSGLHRLRIEGNNIEFLGGKGSKNSRRSEREEISPEEEKIIKSLARSPDVYERLIGSFAPHIQGHAIIKESILLLMVGSTQRVLQDGTKIRGDINVFLVGDPGCLDGSTKVILADGRIVDLESLGKNHLEEINVRMQHEYGDDTATVFHKYENQKVIEIVTETGKNIIGTYNHPLFTKNGWKRLDELKEGDELRTITHIPCTIKNYVPTDFGVVTKSAYHGKIPEFVNEELAAFMGFLTGDGWYRTNGYRIGFIVSQKEEDLLQPLLQMGKNLFGLEPKISKRGYPGQLVMMNDGRQITRTMYVTNVEYNSKNVVEMLEFLTGGSYGRHVPSSIFQSPNSVVASYLKWLFEADGTVFNMGRTRRAIQLRSTSIRLLRDVQMLLLRFGIHSRIIQHETGNNLVIRRGTSIVKYAKHVGFVSNTKASRLNDLVRWALETRRNQRYDEEYEKIVKINYLTRTQIVYDVEIPKTHKFIANGIVSHNTAKSEMLKFCARVAPRGLYTSGRGSTAAGLTAAVVRDKSGILMLEAGAVVLGDQGLVCIDEFDKMKPEDRSALHEVMEQQSASIAKGGIVATLNARTSILAAANPMYGKYDPFKNITENVALPIPLLTRFDLIFVVRDIPSKEKDRNIAKHIIGMHKKSSSDTRSLIDVDIFTKYLSYCKRIDPILTPEAEEKILEYYLKMRNVESEEMITVTPRQLGGLVRLATARARLLQKDQVDGEDADRAIFLIQSMLEDAGVDVNTGKVDLGVLQGRPHSEVSKLQLFMDVLKSLEGDSKTAVEEKLFVKELVKTTKFTEEEARNFIRRMLREASIYESKPGHYNRV</sequence>
<dbReference type="InterPro" id="IPR001208">
    <property type="entry name" value="MCM_dom"/>
</dbReference>
<dbReference type="GO" id="GO:0003697">
    <property type="term" value="F:single-stranded DNA binding"/>
    <property type="evidence" value="ECO:0007669"/>
    <property type="project" value="TreeGrafter"/>
</dbReference>
<keyword evidence="8 11" id="KW-0067">ATP-binding</keyword>
<dbReference type="CDD" id="cd17706">
    <property type="entry name" value="MCM"/>
    <property type="match status" value="1"/>
</dbReference>
<evidence type="ECO:0000313" key="15">
    <source>
        <dbReference type="Proteomes" id="UP000655759"/>
    </source>
</evidence>
<dbReference type="GO" id="GO:0006260">
    <property type="term" value="P:DNA replication"/>
    <property type="evidence" value="ECO:0007669"/>
    <property type="project" value="UniProtKB-KW"/>
</dbReference>
<evidence type="ECO:0000256" key="7">
    <source>
        <dbReference type="ARBA" id="ARBA00022813"/>
    </source>
</evidence>
<dbReference type="InterPro" id="IPR004042">
    <property type="entry name" value="Intein_endonuc_central"/>
</dbReference>
<dbReference type="Proteomes" id="UP000655759">
    <property type="component" value="Unassembled WGS sequence"/>
</dbReference>
<dbReference type="Gene3D" id="2.170.16.10">
    <property type="entry name" value="Hedgehog/Intein (Hint) domain"/>
    <property type="match status" value="1"/>
</dbReference>
<evidence type="ECO:0000256" key="4">
    <source>
        <dbReference type="ARBA" id="ARBA00022741"/>
    </source>
</evidence>
<dbReference type="Gene3D" id="3.30.1640.10">
    <property type="entry name" value="mini-chromosome maintenance (MCM) complex, chain A, domain 1"/>
    <property type="match status" value="1"/>
</dbReference>
<dbReference type="Gene3D" id="3.40.50.300">
    <property type="entry name" value="P-loop containing nucleotide triphosphate hydrolases"/>
    <property type="match status" value="2"/>
</dbReference>
<evidence type="ECO:0000259" key="12">
    <source>
        <dbReference type="PROSITE" id="PS50051"/>
    </source>
</evidence>
<dbReference type="SMART" id="SM00305">
    <property type="entry name" value="HintC"/>
    <property type="match status" value="1"/>
</dbReference>
<reference evidence="14" key="1">
    <citation type="submission" date="2021-02" db="EMBL/GenBank/DDBJ databases">
        <authorList>
            <person name="Han P."/>
        </authorList>
    </citation>
    <scope>NUCLEOTIDE SEQUENCE</scope>
    <source>
        <strain evidence="14">Candidatus Nitrosotenuis uzonensis 5A</strain>
    </source>
</reference>
<dbReference type="CDD" id="cd00081">
    <property type="entry name" value="Hint"/>
    <property type="match status" value="2"/>
</dbReference>
<evidence type="ECO:0000313" key="14">
    <source>
        <dbReference type="EMBL" id="CAE6493604.1"/>
    </source>
</evidence>
<evidence type="ECO:0000256" key="11">
    <source>
        <dbReference type="RuleBase" id="RU004070"/>
    </source>
</evidence>
<dbReference type="InterPro" id="IPR041562">
    <property type="entry name" value="MCM_lid"/>
</dbReference>
<dbReference type="PROSITE" id="PS50818">
    <property type="entry name" value="INTEIN_C_TER"/>
    <property type="match status" value="1"/>
</dbReference>
<dbReference type="PROSITE" id="PS50817">
    <property type="entry name" value="INTEIN_N_TER"/>
    <property type="match status" value="1"/>
</dbReference>
<dbReference type="InterPro" id="IPR036844">
    <property type="entry name" value="Hint_dom_sf"/>
</dbReference>
<feature type="domain" description="MCM C-terminal AAA(+) ATPase" evidence="12">
    <location>
        <begin position="728"/>
        <end position="880"/>
    </location>
</feature>
<dbReference type="PANTHER" id="PTHR11630:SF66">
    <property type="entry name" value="DNA REPLICATION LICENSING FACTOR MCM4"/>
    <property type="match status" value="1"/>
</dbReference>
<dbReference type="Pfam" id="PF17207">
    <property type="entry name" value="MCM_OB"/>
    <property type="match status" value="1"/>
</dbReference>
<proteinExistence type="inferred from homology"/>
<dbReference type="InterPro" id="IPR031327">
    <property type="entry name" value="MCM"/>
</dbReference>
<dbReference type="InterPro" id="IPR003586">
    <property type="entry name" value="Hint_dom_C"/>
</dbReference>
<dbReference type="GO" id="GO:0016787">
    <property type="term" value="F:hydrolase activity"/>
    <property type="evidence" value="ECO:0007669"/>
    <property type="project" value="UniProtKB-KW"/>
</dbReference>
<dbReference type="InterPro" id="IPR003587">
    <property type="entry name" value="Hint_dom_N"/>
</dbReference>
<dbReference type="Pfam" id="PF14528">
    <property type="entry name" value="LAGLIDADG_3"/>
    <property type="match status" value="1"/>
</dbReference>
<evidence type="ECO:0000259" key="13">
    <source>
        <dbReference type="PROSITE" id="PS50819"/>
    </source>
</evidence>
<dbReference type="SUPFAM" id="SSF50249">
    <property type="entry name" value="Nucleic acid-binding proteins"/>
    <property type="match status" value="1"/>
</dbReference>
<dbReference type="InterPro" id="IPR033762">
    <property type="entry name" value="MCM_OB"/>
</dbReference>
<dbReference type="InterPro" id="IPR027925">
    <property type="entry name" value="MCM_N"/>
</dbReference>
<dbReference type="GO" id="GO:0004519">
    <property type="term" value="F:endonuclease activity"/>
    <property type="evidence" value="ECO:0007669"/>
    <property type="project" value="InterPro"/>
</dbReference>
<dbReference type="Gene3D" id="2.40.50.140">
    <property type="entry name" value="Nucleic acid-binding proteins"/>
    <property type="match status" value="1"/>
</dbReference>
<organism evidence="14 15">
    <name type="scientific">Candidatus Nitrosotenuis uzonensis</name>
    <dbReference type="NCBI Taxonomy" id="1407055"/>
    <lineage>
        <taxon>Archaea</taxon>
        <taxon>Nitrososphaerota</taxon>
        <taxon>Candidatus Nitrosotenuis</taxon>
    </lineage>
</organism>
<keyword evidence="9" id="KW-0651">Protein splicing</keyword>
<keyword evidence="7" id="KW-0068">Autocatalytic cleavage</keyword>
<protein>
    <recommendedName>
        <fullName evidence="2">DNA helicase</fullName>
        <ecNumber evidence="2">3.6.4.12</ecNumber>
    </recommendedName>
</protein>
<dbReference type="Gene3D" id="3.10.28.10">
    <property type="entry name" value="Homing endonucleases"/>
    <property type="match status" value="1"/>
</dbReference>
<comment type="caution">
    <text evidence="14">The sequence shown here is derived from an EMBL/GenBank/DDBJ whole genome shotgun (WGS) entry which is preliminary data.</text>
</comment>
<dbReference type="SUPFAM" id="SSF52540">
    <property type="entry name" value="P-loop containing nucleoside triphosphate hydrolases"/>
    <property type="match status" value="1"/>
</dbReference>
<evidence type="ECO:0000256" key="3">
    <source>
        <dbReference type="ARBA" id="ARBA00022705"/>
    </source>
</evidence>
<feature type="domain" description="MCM C-terminal AAA(+) ATPase" evidence="12">
    <location>
        <begin position="296"/>
        <end position="349"/>
    </location>
</feature>
<dbReference type="Pfam" id="PF17855">
    <property type="entry name" value="MCM_lid"/>
    <property type="match status" value="1"/>
</dbReference>
<dbReference type="InterPro" id="IPR006142">
    <property type="entry name" value="INTEIN"/>
</dbReference>
<keyword evidence="4 11" id="KW-0547">Nucleotide-binding</keyword>
<dbReference type="InterPro" id="IPR012340">
    <property type="entry name" value="NA-bd_OB-fold"/>
</dbReference>
<accession>A0A812EZU0</accession>
<dbReference type="RefSeq" id="WP_205099048.1">
    <property type="nucleotide sequence ID" value="NZ_CAJNAQ010000005.1"/>
</dbReference>
<dbReference type="SMART" id="SM00306">
    <property type="entry name" value="HintN"/>
    <property type="match status" value="1"/>
</dbReference>
<dbReference type="InterPro" id="IPR004860">
    <property type="entry name" value="LAGLIDADG_dom"/>
</dbReference>
<dbReference type="PROSITE" id="PS50819">
    <property type="entry name" value="INTEIN_ENDONUCLEASE"/>
    <property type="match status" value="1"/>
</dbReference>
<dbReference type="NCBIfam" id="TIGR01443">
    <property type="entry name" value="intein_Cterm"/>
    <property type="match status" value="1"/>
</dbReference>
<dbReference type="Pfam" id="PF14551">
    <property type="entry name" value="MCM_N"/>
    <property type="match status" value="1"/>
</dbReference>
<evidence type="ECO:0000256" key="1">
    <source>
        <dbReference type="ARBA" id="ARBA00008010"/>
    </source>
</evidence>
<dbReference type="PRINTS" id="PR01657">
    <property type="entry name" value="MCMFAMILY"/>
</dbReference>
<keyword evidence="3" id="KW-0235">DNA replication</keyword>
<dbReference type="NCBIfam" id="TIGR01445">
    <property type="entry name" value="intein_Nterm"/>
    <property type="match status" value="1"/>
</dbReference>
<dbReference type="PROSITE" id="PS50051">
    <property type="entry name" value="MCM_2"/>
    <property type="match status" value="2"/>
</dbReference>
<dbReference type="PRINTS" id="PR00379">
    <property type="entry name" value="INTEIN"/>
</dbReference>
<evidence type="ECO:0000256" key="6">
    <source>
        <dbReference type="ARBA" id="ARBA00022806"/>
    </source>
</evidence>
<evidence type="ECO:0000256" key="10">
    <source>
        <dbReference type="ARBA" id="ARBA00023125"/>
    </source>
</evidence>
<keyword evidence="10 11" id="KW-0238">DNA-binding</keyword>
<dbReference type="InterPro" id="IPR030934">
    <property type="entry name" value="Intein_C"/>
</dbReference>
<dbReference type="GO" id="GO:0005524">
    <property type="term" value="F:ATP binding"/>
    <property type="evidence" value="ECO:0007669"/>
    <property type="project" value="UniProtKB-KW"/>
</dbReference>
<dbReference type="InterPro" id="IPR027434">
    <property type="entry name" value="Homing_endonucl"/>
</dbReference>
<dbReference type="InterPro" id="IPR006141">
    <property type="entry name" value="Intein_N"/>
</dbReference>
<dbReference type="GO" id="GO:0016539">
    <property type="term" value="P:intein-mediated protein splicing"/>
    <property type="evidence" value="ECO:0007669"/>
    <property type="project" value="InterPro"/>
</dbReference>
<name>A0A812EZU0_9ARCH</name>
<dbReference type="EC" id="3.6.4.12" evidence="2"/>
<comment type="similarity">
    <text evidence="1 11">Belongs to the MCM family.</text>
</comment>
<keyword evidence="6" id="KW-0347">Helicase</keyword>
<dbReference type="SMART" id="SM00350">
    <property type="entry name" value="MCM"/>
    <property type="match status" value="1"/>
</dbReference>
<dbReference type="EMBL" id="CAJNAQ010000005">
    <property type="protein sequence ID" value="CAE6493604.1"/>
    <property type="molecule type" value="Genomic_DNA"/>
</dbReference>
<evidence type="ECO:0000256" key="8">
    <source>
        <dbReference type="ARBA" id="ARBA00022840"/>
    </source>
</evidence>
<dbReference type="InterPro" id="IPR027417">
    <property type="entry name" value="P-loop_NTPase"/>
</dbReference>
<dbReference type="SUPFAM" id="SSF51294">
    <property type="entry name" value="Hedgehog/intein (Hint) domain"/>
    <property type="match status" value="1"/>
</dbReference>
<dbReference type="Gene3D" id="2.20.28.10">
    <property type="match status" value="1"/>
</dbReference>
<dbReference type="Gene3D" id="1.10.10.10">
    <property type="entry name" value="Winged helix-like DNA-binding domain superfamily/Winged helix DNA-binding domain"/>
    <property type="match status" value="1"/>
</dbReference>
<dbReference type="PANTHER" id="PTHR11630">
    <property type="entry name" value="DNA REPLICATION LICENSING FACTOR MCM FAMILY MEMBER"/>
    <property type="match status" value="1"/>
</dbReference>
<evidence type="ECO:0000256" key="2">
    <source>
        <dbReference type="ARBA" id="ARBA00012551"/>
    </source>
</evidence>
<feature type="domain" description="DOD-type homing endonuclease" evidence="13">
    <location>
        <begin position="480"/>
        <end position="634"/>
    </location>
</feature>